<reference evidence="1" key="1">
    <citation type="submission" date="2021-02" db="EMBL/GenBank/DDBJ databases">
        <authorList>
            <person name="Nowell W R."/>
        </authorList>
    </citation>
    <scope>NUCLEOTIDE SEQUENCE</scope>
    <source>
        <strain evidence="1">Ploen Becks lab</strain>
    </source>
</reference>
<protein>
    <submittedName>
        <fullName evidence="1">Uncharacterized protein</fullName>
    </submittedName>
</protein>
<dbReference type="AlphaFoldDB" id="A0A813U4P6"/>
<evidence type="ECO:0000313" key="1">
    <source>
        <dbReference type="EMBL" id="CAF0823679.1"/>
    </source>
</evidence>
<evidence type="ECO:0000313" key="2">
    <source>
        <dbReference type="Proteomes" id="UP000663879"/>
    </source>
</evidence>
<proteinExistence type="predicted"/>
<comment type="caution">
    <text evidence="1">The sequence shown here is derived from an EMBL/GenBank/DDBJ whole genome shotgun (WGS) entry which is preliminary data.</text>
</comment>
<organism evidence="1 2">
    <name type="scientific">Brachionus calyciflorus</name>
    <dbReference type="NCBI Taxonomy" id="104777"/>
    <lineage>
        <taxon>Eukaryota</taxon>
        <taxon>Metazoa</taxon>
        <taxon>Spiralia</taxon>
        <taxon>Gnathifera</taxon>
        <taxon>Rotifera</taxon>
        <taxon>Eurotatoria</taxon>
        <taxon>Monogononta</taxon>
        <taxon>Pseudotrocha</taxon>
        <taxon>Ploima</taxon>
        <taxon>Brachionidae</taxon>
        <taxon>Brachionus</taxon>
    </lineage>
</organism>
<sequence>MRNYLVNIIKLSNILVHQKPPIRSVSSIQIPQLVKLQQTKSLKVLENVQIVQFRSNIEQILMENEKYQKIFDEILEKASNLKRLKYLDKEKLSRKLKFRLPYVIFLLRKLTNTCNKAFLNDSTKLKLLTETISNKLEDNLSDDDDELDIEIELLGFDNFDFEDYDVSSIGDKIFGSDEQYHKFLMNDYMTLTKLERDEILDDLLVDFGPDLRKKYESRMHFDYLVLTKGKLTKNVHLDYEENVIESIERELKVKIDDLRLDFKFIDEYINELRIIIAKEWLFNYEDKCLQSIYGSSSDNTIEESVVYVDDKQNDKKNDDPLN</sequence>
<keyword evidence="2" id="KW-1185">Reference proteome</keyword>
<name>A0A813U4P6_9BILA</name>
<dbReference type="OrthoDB" id="10560204at2759"/>
<accession>A0A813U4P6</accession>
<dbReference type="EMBL" id="CAJNOC010000981">
    <property type="protein sequence ID" value="CAF0823679.1"/>
    <property type="molecule type" value="Genomic_DNA"/>
</dbReference>
<dbReference type="Proteomes" id="UP000663879">
    <property type="component" value="Unassembled WGS sequence"/>
</dbReference>
<gene>
    <name evidence="1" type="ORF">OXX778_LOCUS7603</name>
</gene>